<name>A0A5K1GET3_9MAGN</name>
<reference evidence="1" key="1">
    <citation type="submission" date="2019-09" db="EMBL/GenBank/DDBJ databases">
        <authorList>
            <person name="Zhang L."/>
        </authorList>
    </citation>
    <scope>NUCLEOTIDE SEQUENCE</scope>
</reference>
<proteinExistence type="predicted"/>
<dbReference type="Gramene" id="NC9G0139140.1">
    <property type="protein sequence ID" value="NC9G0139140.1:cds"/>
    <property type="gene ID" value="NC9G0139140"/>
</dbReference>
<dbReference type="EMBL" id="LR721787">
    <property type="protein sequence ID" value="VVW74461.1"/>
    <property type="molecule type" value="Genomic_DNA"/>
</dbReference>
<sequence>MLMKKPTAEESVLRRPYLPPAAVVDEETNCSRVGIETPLPIVVRASAPTKKRERVCRSSNEQKNYPWKFNDTTQLNFRIFYRGCSPVETLEKSSLSFFLKT</sequence>
<protein>
    <submittedName>
        <fullName evidence="1">Uncharacterized protein</fullName>
    </submittedName>
</protein>
<evidence type="ECO:0000313" key="1">
    <source>
        <dbReference type="EMBL" id="VVW74461.1"/>
    </source>
</evidence>
<gene>
    <name evidence="1" type="ORF">NYM_LOCUS26878</name>
</gene>
<dbReference type="AlphaFoldDB" id="A0A5K1GET3"/>
<accession>A0A5K1GET3</accession>
<organism evidence="1">
    <name type="scientific">Nymphaea colorata</name>
    <name type="common">pocket water lily</name>
    <dbReference type="NCBI Taxonomy" id="210225"/>
    <lineage>
        <taxon>Eukaryota</taxon>
        <taxon>Viridiplantae</taxon>
        <taxon>Streptophyta</taxon>
        <taxon>Embryophyta</taxon>
        <taxon>Tracheophyta</taxon>
        <taxon>Spermatophyta</taxon>
        <taxon>Magnoliopsida</taxon>
        <taxon>Nymphaeales</taxon>
        <taxon>Nymphaeaceae</taxon>
        <taxon>Nymphaea</taxon>
    </lineage>
</organism>